<evidence type="ECO:0008006" key="3">
    <source>
        <dbReference type="Google" id="ProtNLM"/>
    </source>
</evidence>
<evidence type="ECO:0000313" key="1">
    <source>
        <dbReference type="EMBL" id="KZD66027.1"/>
    </source>
</evidence>
<dbReference type="PATRIC" id="fig|1396.535.peg.1830"/>
<evidence type="ECO:0000313" key="2">
    <source>
        <dbReference type="Proteomes" id="UP000076482"/>
    </source>
</evidence>
<reference evidence="1 2" key="1">
    <citation type="submission" date="2015-09" db="EMBL/GenBank/DDBJ databases">
        <title>Bacillus cereus food isolates.</title>
        <authorList>
            <person name="Boekhorst J."/>
        </authorList>
    </citation>
    <scope>NUCLEOTIDE SEQUENCE [LARGE SCALE GENOMIC DNA]</scope>
    <source>
        <strain evidence="1 2">B4088</strain>
    </source>
</reference>
<sequence length="138" mass="16268">MYQLEYRLRDETPIYHFKQMEIGQIFAHRTTNHHILDGKTYTSISVAVEDDLFVIYVDPSYTSLPNEIYTYKTPHVELHLESPFSSILIDTIDCVNFTNLQMYMGTDYFNWKEKTYTVKDSVVDVGRGVYMLIIDETM</sequence>
<accession>A0A164NZK6</accession>
<proteinExistence type="predicted"/>
<dbReference type="AlphaFoldDB" id="A0A164NZK6"/>
<comment type="caution">
    <text evidence="1">The sequence shown here is derived from an EMBL/GenBank/DDBJ whole genome shotgun (WGS) entry which is preliminary data.</text>
</comment>
<gene>
    <name evidence="1" type="ORF">B4088_2784</name>
</gene>
<dbReference type="EMBL" id="LJKE01000045">
    <property type="protein sequence ID" value="KZD66027.1"/>
    <property type="molecule type" value="Genomic_DNA"/>
</dbReference>
<dbReference type="RefSeq" id="WP_063261252.1">
    <property type="nucleotide sequence ID" value="NZ_LJKE01000045.1"/>
</dbReference>
<protein>
    <recommendedName>
        <fullName evidence="3">Group-specific protein</fullName>
    </recommendedName>
</protein>
<name>A0A164NZK6_BACCE</name>
<dbReference type="Proteomes" id="UP000076482">
    <property type="component" value="Unassembled WGS sequence"/>
</dbReference>
<organism evidence="1 2">
    <name type="scientific">Bacillus cereus</name>
    <dbReference type="NCBI Taxonomy" id="1396"/>
    <lineage>
        <taxon>Bacteria</taxon>
        <taxon>Bacillati</taxon>
        <taxon>Bacillota</taxon>
        <taxon>Bacilli</taxon>
        <taxon>Bacillales</taxon>
        <taxon>Bacillaceae</taxon>
        <taxon>Bacillus</taxon>
        <taxon>Bacillus cereus group</taxon>
    </lineage>
</organism>